<evidence type="ECO:0000313" key="15">
    <source>
        <dbReference type="EMBL" id="CDP35903.1"/>
    </source>
</evidence>
<evidence type="ECO:0000256" key="9">
    <source>
        <dbReference type="ARBA" id="ARBA00023295"/>
    </source>
</evidence>
<evidence type="ECO:0000256" key="1">
    <source>
        <dbReference type="ARBA" id="ARBA00000822"/>
    </source>
</evidence>
<keyword evidence="10" id="KW-0624">Polysaccharide degradation</keyword>
<dbReference type="AlphaFoldDB" id="A0A060T4L1"/>
<sequence>MNRRTILTVVLSLLSIAMFNHFKQKLHQHADQYLHQPGQSPQTSQAPVPAPASGQSQGHRCVVYFCNWAIYARKHVPSQLPADRITHILYAFANIDPESGKVSLTDPWADLDCQLGPEGAAGSNTELNEDGHPRGGCLGQFYKLKTDNPQLRVLLSVGGWSYAANFARGVETPQKRQTFVKSAVELVQKHAFDGLDFDWEYPNDSNQAQQLVDLLRLARLELDTLALRNNMARNQYDLTVATAAGVDNFSKLDIRAMDQYLTFWNIMAYDFAGSWSQQSDLQANLYGNGISADGAVRGYISRGATPQKIVLGLPIYGRAFQNTSGLGKPFRGIGSGSWEDGVWDYKALPLPDSKESVDKQRVGAYCYNSKSQTLVSYDNLETAQTKADYVRNSGLGGVMFWESSADKPSNSGQSLIVACTDRLSLQRHPNNLHCKH</sequence>
<dbReference type="GO" id="GO:0005576">
    <property type="term" value="C:extracellular region"/>
    <property type="evidence" value="ECO:0007669"/>
    <property type="project" value="UniProtKB-SubCell"/>
</dbReference>
<dbReference type="SUPFAM" id="SSF54556">
    <property type="entry name" value="Chitinase insertion domain"/>
    <property type="match status" value="1"/>
</dbReference>
<evidence type="ECO:0000256" key="3">
    <source>
        <dbReference type="ARBA" id="ARBA00008682"/>
    </source>
</evidence>
<dbReference type="GO" id="GO:0006032">
    <property type="term" value="P:chitin catabolic process"/>
    <property type="evidence" value="ECO:0007669"/>
    <property type="project" value="UniProtKB-KW"/>
</dbReference>
<evidence type="ECO:0000256" key="11">
    <source>
        <dbReference type="RuleBase" id="RU000489"/>
    </source>
</evidence>
<accession>A0A060T4L1</accession>
<feature type="chain" id="PRO_5001587967" description="chitinase" evidence="13">
    <location>
        <begin position="20"/>
        <end position="436"/>
    </location>
</feature>
<keyword evidence="8" id="KW-0119">Carbohydrate metabolism</keyword>
<dbReference type="GO" id="GO:0008061">
    <property type="term" value="F:chitin binding"/>
    <property type="evidence" value="ECO:0007669"/>
    <property type="project" value="InterPro"/>
</dbReference>
<comment type="similarity">
    <text evidence="3">Belongs to the glycosyl hydrolase 18 family. Chitinase class V subfamily.</text>
</comment>
<keyword evidence="13" id="KW-0732">Signal</keyword>
<keyword evidence="6 11" id="KW-0378">Hydrolase</keyword>
<dbReference type="CDD" id="cd06548">
    <property type="entry name" value="GH18_chitinase"/>
    <property type="match status" value="1"/>
</dbReference>
<dbReference type="FunFam" id="3.20.20.80:FF:000075">
    <property type="entry name" value="Sporulation-specific chitinase"/>
    <property type="match status" value="1"/>
</dbReference>
<evidence type="ECO:0000256" key="13">
    <source>
        <dbReference type="SAM" id="SignalP"/>
    </source>
</evidence>
<reference evidence="15" key="2">
    <citation type="submission" date="2014-06" db="EMBL/GenBank/DDBJ databases">
        <title>The complete genome of Blastobotrys (Arxula) adeninivorans LS3 - a yeast of biotechnological interest.</title>
        <authorList>
            <person name="Kunze G."/>
            <person name="Gaillardin C."/>
            <person name="Czernicka M."/>
            <person name="Durrens P."/>
            <person name="Martin T."/>
            <person name="Boer E."/>
            <person name="Gabaldon T."/>
            <person name="Cruz J."/>
            <person name="Talla E."/>
            <person name="Marck C."/>
            <person name="Goffeau A."/>
            <person name="Barbe V."/>
            <person name="Baret P."/>
            <person name="Baronian K."/>
            <person name="Beier S."/>
            <person name="Bleykasten C."/>
            <person name="Bode R."/>
            <person name="Casaregola S."/>
            <person name="Despons L."/>
            <person name="Fairhead C."/>
            <person name="Giersberg M."/>
            <person name="Gierski P."/>
            <person name="Hahnel U."/>
            <person name="Hartmann A."/>
            <person name="Jankowska D."/>
            <person name="Jubin C."/>
            <person name="Jung P."/>
            <person name="Lafontaine I."/>
            <person name="Leh-Louis V."/>
            <person name="Lemaire M."/>
            <person name="Marcet-Houben M."/>
            <person name="Mascher M."/>
            <person name="Morel G."/>
            <person name="Richard G.-F."/>
            <person name="Riechen J."/>
            <person name="Sacerdot C."/>
            <person name="Sarkar A."/>
            <person name="Savel G."/>
            <person name="Schacherer J."/>
            <person name="Sherman D."/>
            <person name="Straub M.-L."/>
            <person name="Stein N."/>
            <person name="Thierry A."/>
            <person name="Trautwein-Schult A."/>
            <person name="Westhof E."/>
            <person name="Worch S."/>
            <person name="Dujon B."/>
            <person name="Souciet J.-L."/>
            <person name="Wincker P."/>
            <person name="Scholz U."/>
            <person name="Neuveglise N."/>
        </authorList>
    </citation>
    <scope>NUCLEOTIDE SEQUENCE</scope>
    <source>
        <strain evidence="15">LS3</strain>
    </source>
</reference>
<dbReference type="Gene3D" id="3.10.50.10">
    <property type="match status" value="1"/>
</dbReference>
<feature type="signal peptide" evidence="13">
    <location>
        <begin position="1"/>
        <end position="19"/>
    </location>
</feature>
<dbReference type="Gene3D" id="3.20.20.80">
    <property type="entry name" value="Glycosidases"/>
    <property type="match status" value="1"/>
</dbReference>
<dbReference type="GO" id="GO:0000272">
    <property type="term" value="P:polysaccharide catabolic process"/>
    <property type="evidence" value="ECO:0007669"/>
    <property type="project" value="UniProtKB-KW"/>
</dbReference>
<dbReference type="SMART" id="SM00636">
    <property type="entry name" value="Glyco_18"/>
    <property type="match status" value="1"/>
</dbReference>
<dbReference type="EC" id="3.2.1.14" evidence="4"/>
<organism evidence="15">
    <name type="scientific">Blastobotrys adeninivorans</name>
    <name type="common">Yeast</name>
    <name type="synonym">Arxula adeninivorans</name>
    <dbReference type="NCBI Taxonomy" id="409370"/>
    <lineage>
        <taxon>Eukaryota</taxon>
        <taxon>Fungi</taxon>
        <taxon>Dikarya</taxon>
        <taxon>Ascomycota</taxon>
        <taxon>Saccharomycotina</taxon>
        <taxon>Dipodascomycetes</taxon>
        <taxon>Dipodascales</taxon>
        <taxon>Trichomonascaceae</taxon>
        <taxon>Blastobotrys</taxon>
    </lineage>
</organism>
<protein>
    <recommendedName>
        <fullName evidence="4">chitinase</fullName>
        <ecNumber evidence="4">3.2.1.14</ecNumber>
    </recommendedName>
</protein>
<dbReference type="PANTHER" id="PTHR11177:SF317">
    <property type="entry name" value="CHITINASE 12-RELATED"/>
    <property type="match status" value="1"/>
</dbReference>
<evidence type="ECO:0000256" key="8">
    <source>
        <dbReference type="ARBA" id="ARBA00023277"/>
    </source>
</evidence>
<comment type="subcellular location">
    <subcellularLocation>
        <location evidence="2">Secreted</location>
    </subcellularLocation>
</comment>
<dbReference type="PhylomeDB" id="A0A060T4L1"/>
<evidence type="ECO:0000256" key="10">
    <source>
        <dbReference type="ARBA" id="ARBA00023326"/>
    </source>
</evidence>
<dbReference type="Pfam" id="PF00704">
    <property type="entry name" value="Glyco_hydro_18"/>
    <property type="match status" value="1"/>
</dbReference>
<evidence type="ECO:0000256" key="5">
    <source>
        <dbReference type="ARBA" id="ARBA00022525"/>
    </source>
</evidence>
<dbReference type="InterPro" id="IPR011583">
    <property type="entry name" value="Chitinase_II/V-like_cat"/>
</dbReference>
<feature type="compositionally biased region" description="Polar residues" evidence="12">
    <location>
        <begin position="37"/>
        <end position="46"/>
    </location>
</feature>
<dbReference type="PROSITE" id="PS01095">
    <property type="entry name" value="GH18_1"/>
    <property type="match status" value="1"/>
</dbReference>
<dbReference type="InterPro" id="IPR001223">
    <property type="entry name" value="Glyco_hydro18_cat"/>
</dbReference>
<dbReference type="InterPro" id="IPR050314">
    <property type="entry name" value="Glycosyl_Hydrlase_18"/>
</dbReference>
<dbReference type="InterPro" id="IPR001579">
    <property type="entry name" value="Glyco_hydro_18_chit_AS"/>
</dbReference>
<gene>
    <name evidence="15" type="ORF">GNLVRS02_ARAD1B00396g</name>
</gene>
<evidence type="ECO:0000256" key="6">
    <source>
        <dbReference type="ARBA" id="ARBA00022801"/>
    </source>
</evidence>
<reference evidence="15" key="1">
    <citation type="submission" date="2014-02" db="EMBL/GenBank/DDBJ databases">
        <authorList>
            <person name="Genoscope - CEA"/>
        </authorList>
    </citation>
    <scope>NUCLEOTIDE SEQUENCE</scope>
    <source>
        <strain evidence="15">LS3</strain>
    </source>
</reference>
<keyword evidence="5" id="KW-0964">Secreted</keyword>
<proteinExistence type="inferred from homology"/>
<evidence type="ECO:0000259" key="14">
    <source>
        <dbReference type="PROSITE" id="PS51910"/>
    </source>
</evidence>
<feature type="domain" description="GH18" evidence="14">
    <location>
        <begin position="59"/>
        <end position="426"/>
    </location>
</feature>
<keyword evidence="9 11" id="KW-0326">Glycosidase</keyword>
<feature type="region of interest" description="Disordered" evidence="12">
    <location>
        <begin position="35"/>
        <end position="56"/>
    </location>
</feature>
<dbReference type="GO" id="GO:0008843">
    <property type="term" value="F:endochitinase activity"/>
    <property type="evidence" value="ECO:0007669"/>
    <property type="project" value="UniProtKB-EC"/>
</dbReference>
<comment type="catalytic activity">
    <reaction evidence="1">
        <text>Random endo-hydrolysis of N-acetyl-beta-D-glucosaminide (1-&gt;4)-beta-linkages in chitin and chitodextrins.</text>
        <dbReference type="EC" id="3.2.1.14"/>
    </reaction>
</comment>
<dbReference type="PANTHER" id="PTHR11177">
    <property type="entry name" value="CHITINASE"/>
    <property type="match status" value="1"/>
</dbReference>
<dbReference type="EMBL" id="HG937692">
    <property type="protein sequence ID" value="CDP35903.1"/>
    <property type="molecule type" value="Genomic_DNA"/>
</dbReference>
<dbReference type="SUPFAM" id="SSF51445">
    <property type="entry name" value="(Trans)glycosidases"/>
    <property type="match status" value="1"/>
</dbReference>
<dbReference type="PROSITE" id="PS51910">
    <property type="entry name" value="GH18_2"/>
    <property type="match status" value="1"/>
</dbReference>
<dbReference type="FunFam" id="3.10.50.10:FF:000005">
    <property type="entry name" value="Endochitinase B1"/>
    <property type="match status" value="1"/>
</dbReference>
<keyword evidence="7" id="KW-0146">Chitin degradation</keyword>
<evidence type="ECO:0000256" key="2">
    <source>
        <dbReference type="ARBA" id="ARBA00004613"/>
    </source>
</evidence>
<evidence type="ECO:0000256" key="4">
    <source>
        <dbReference type="ARBA" id="ARBA00012729"/>
    </source>
</evidence>
<dbReference type="InterPro" id="IPR017853">
    <property type="entry name" value="GH"/>
</dbReference>
<evidence type="ECO:0000256" key="12">
    <source>
        <dbReference type="SAM" id="MobiDB-lite"/>
    </source>
</evidence>
<name>A0A060T4L1_BLAAD</name>
<evidence type="ECO:0000256" key="7">
    <source>
        <dbReference type="ARBA" id="ARBA00023024"/>
    </source>
</evidence>
<dbReference type="InterPro" id="IPR029070">
    <property type="entry name" value="Chitinase_insertion_sf"/>
</dbReference>